<organism evidence="1 2">
    <name type="scientific">Rhabditophanes sp. KR3021</name>
    <dbReference type="NCBI Taxonomy" id="114890"/>
    <lineage>
        <taxon>Eukaryota</taxon>
        <taxon>Metazoa</taxon>
        <taxon>Ecdysozoa</taxon>
        <taxon>Nematoda</taxon>
        <taxon>Chromadorea</taxon>
        <taxon>Rhabditida</taxon>
        <taxon>Tylenchina</taxon>
        <taxon>Panagrolaimomorpha</taxon>
        <taxon>Strongyloidoidea</taxon>
        <taxon>Alloionematidae</taxon>
        <taxon>Rhabditophanes</taxon>
    </lineage>
</organism>
<evidence type="ECO:0000313" key="1">
    <source>
        <dbReference type="Proteomes" id="UP000095286"/>
    </source>
</evidence>
<proteinExistence type="predicted"/>
<reference evidence="2" key="1">
    <citation type="submission" date="2016-11" db="UniProtKB">
        <authorList>
            <consortium name="WormBaseParasite"/>
        </authorList>
    </citation>
    <scope>IDENTIFICATION</scope>
    <source>
        <strain evidence="2">KR3021</strain>
    </source>
</reference>
<dbReference type="WBParaSite" id="RSKR_0000636900.1">
    <property type="protein sequence ID" value="RSKR_0000636900.1"/>
    <property type="gene ID" value="RSKR_0000636900"/>
</dbReference>
<accession>A0AC35U1W2</accession>
<sequence>MLLAMQSSIEIIEENDMLKERREEIGGESQSPPSFIASSLIHVWNESVVSKDEKNGGERLADELGECKLHENTTETLGMKKSMLSSRCSVDSCSSSDDEHSFLHGLSLNSHEALNHIIRCFPFATSKHNNDHLRGEGVIESDEDKKVLRTQSANEKKRNLTVKTKKRESLVSFDQSHNSTSTESHTPWKDMRKQFSQSLHQVLNRQNSNSGQNRPSTLEISNTNNSATPPYLPEATNMFDESMSAPVTPQYFQSSTPGILSFGKAKKGGFGHSGTGRATEKCSSNGSALSKLCQDNLFFIFTFWEVV</sequence>
<name>A0AC35U1W2_9BILA</name>
<dbReference type="Proteomes" id="UP000095286">
    <property type="component" value="Unplaced"/>
</dbReference>
<evidence type="ECO:0000313" key="2">
    <source>
        <dbReference type="WBParaSite" id="RSKR_0000636900.1"/>
    </source>
</evidence>
<protein>
    <submittedName>
        <fullName evidence="2">EAR domain-containing protein</fullName>
    </submittedName>
</protein>